<feature type="region of interest" description="Disordered" evidence="1">
    <location>
        <begin position="1"/>
        <end position="34"/>
    </location>
</feature>
<evidence type="ECO:0000313" key="2">
    <source>
        <dbReference type="EMBL" id="AIY31271.1"/>
    </source>
</evidence>
<name>A0A0A1ENX4_9VIRU</name>
<evidence type="ECO:0000256" key="1">
    <source>
        <dbReference type="SAM" id="MobiDB-lite"/>
    </source>
</evidence>
<organism evidence="2">
    <name type="scientific">Dromedary picobirnavirus</name>
    <dbReference type="NCBI Taxonomy" id="1574421"/>
    <lineage>
        <taxon>Viruses</taxon>
        <taxon>Riboviria</taxon>
        <taxon>Orthornavirae</taxon>
        <taxon>Pisuviricota</taxon>
        <taxon>Duplopiviricetes</taxon>
        <taxon>Durnavirales</taxon>
        <taxon>Picobirnaviridae</taxon>
        <taxon>Orthopicobirnavirus</taxon>
    </lineage>
</organism>
<feature type="compositionally biased region" description="Polar residues" evidence="1">
    <location>
        <begin position="1"/>
        <end position="24"/>
    </location>
</feature>
<dbReference type="Pfam" id="PF20816">
    <property type="entry name" value="PBV_CP"/>
    <property type="match status" value="1"/>
</dbReference>
<dbReference type="Gene3D" id="1.20.140.120">
    <property type="match status" value="2"/>
</dbReference>
<sequence length="525" mass="58119">MSKRNNNNSTQNTDSVETTEQNNQTGGGSSSSTSYALPQYLSAALRLPTSYPLGARSSDTAINDGGVAISEPNPIPGYMVLNYIPTLGVSDGPTSAVNRASFNQFNVIRAAISGNRPYEPADHMIYRACVDSMRQLYYYARRIYAIVRKYSATNLYRPSAALTAMGLNASDWIDNAARLYQWLLVHKQALQPFPTVPIGNITVRHLTYNTYMFSDGGIDSSQTYIMNQRGFWSYEVVDEVKGITTRIFPKTFDEFQDMWDEMYSALQNSSDVYIIAADIRRAFEDRCITDLPDTPVDLEVEYLEVDPVKKAVMNATILGCTDYDEDEAENIINFRIVDDGGVIKCSPYLLDNYSSGGYGTPIGSCKMLNHINCIEANPTEGEILSSMRLKLGVKVTNESANNTVFIQSMGTEVILNAKIVGFTSMGTILESPFATLTVYKYGSTDRVENSGIYDGLDSAATLCRQISNFDWHPPVLIAFADQAAHPDIPLSSISMLLEDIQNYVPVSDYNVKTVHEACLLAEFGF</sequence>
<dbReference type="InterPro" id="IPR048835">
    <property type="entry name" value="CP_picobirnavirus"/>
</dbReference>
<dbReference type="InterPro" id="IPR049178">
    <property type="entry name" value="CP_picobirnavirus_sf"/>
</dbReference>
<protein>
    <submittedName>
        <fullName evidence="2">Capsid protein</fullName>
    </submittedName>
</protein>
<reference evidence="2" key="1">
    <citation type="journal article" date="2014" name="Virology">
        <title>Metagenomic analysis of viromes of dromedary camel fecal samples reveals large number and high diversity of circoviruses and picobirnaviruses.</title>
        <authorList>
            <person name="Woo P.C.Y."/>
            <person name="Lau S.K.P."/>
            <person name="Teng J.L.L."/>
            <person name="Tsang A.K.L."/>
            <person name="Joseph M."/>
            <person name="Wong E.Y.M."/>
            <person name="Tang Y."/>
            <person name="Sivakumar S."/>
            <person name="Bai R."/>
            <person name="Wernery R."/>
            <person name="Wernery U."/>
            <person name="Yuen K.-Y."/>
        </authorList>
    </citation>
    <scope>NUCLEOTIDE SEQUENCE</scope>
    <source>
        <strain evidence="2">C1689</strain>
    </source>
</reference>
<accession>A0A0A1ENX4</accession>
<dbReference type="EMBL" id="KM573785">
    <property type="protein sequence ID" value="AIY31271.1"/>
    <property type="molecule type" value="Genomic_RNA"/>
</dbReference>
<proteinExistence type="predicted"/>